<gene>
    <name evidence="1" type="ORF">ETAA8_25490</name>
</gene>
<organism evidence="1 2">
    <name type="scientific">Anatilimnocola aggregata</name>
    <dbReference type="NCBI Taxonomy" id="2528021"/>
    <lineage>
        <taxon>Bacteria</taxon>
        <taxon>Pseudomonadati</taxon>
        <taxon>Planctomycetota</taxon>
        <taxon>Planctomycetia</taxon>
        <taxon>Pirellulales</taxon>
        <taxon>Pirellulaceae</taxon>
        <taxon>Anatilimnocola</taxon>
    </lineage>
</organism>
<dbReference type="AlphaFoldDB" id="A0A517YB80"/>
<name>A0A517YB80_9BACT</name>
<dbReference type="EMBL" id="CP036274">
    <property type="protein sequence ID" value="QDU27461.1"/>
    <property type="molecule type" value="Genomic_DNA"/>
</dbReference>
<dbReference type="Proteomes" id="UP000315017">
    <property type="component" value="Chromosome"/>
</dbReference>
<reference evidence="1 2" key="1">
    <citation type="submission" date="2019-02" db="EMBL/GenBank/DDBJ databases">
        <title>Deep-cultivation of Planctomycetes and their phenomic and genomic characterization uncovers novel biology.</title>
        <authorList>
            <person name="Wiegand S."/>
            <person name="Jogler M."/>
            <person name="Boedeker C."/>
            <person name="Pinto D."/>
            <person name="Vollmers J."/>
            <person name="Rivas-Marin E."/>
            <person name="Kohn T."/>
            <person name="Peeters S.H."/>
            <person name="Heuer A."/>
            <person name="Rast P."/>
            <person name="Oberbeckmann S."/>
            <person name="Bunk B."/>
            <person name="Jeske O."/>
            <person name="Meyerdierks A."/>
            <person name="Storesund J.E."/>
            <person name="Kallscheuer N."/>
            <person name="Luecker S."/>
            <person name="Lage O.M."/>
            <person name="Pohl T."/>
            <person name="Merkel B.J."/>
            <person name="Hornburger P."/>
            <person name="Mueller R.-W."/>
            <person name="Bruemmer F."/>
            <person name="Labrenz M."/>
            <person name="Spormann A.M."/>
            <person name="Op den Camp H."/>
            <person name="Overmann J."/>
            <person name="Amann R."/>
            <person name="Jetten M.S.M."/>
            <person name="Mascher T."/>
            <person name="Medema M.H."/>
            <person name="Devos D.P."/>
            <person name="Kaster A.-K."/>
            <person name="Ovreas L."/>
            <person name="Rohde M."/>
            <person name="Galperin M.Y."/>
            <person name="Jogler C."/>
        </authorList>
    </citation>
    <scope>NUCLEOTIDE SEQUENCE [LARGE SCALE GENOMIC DNA]</scope>
    <source>
        <strain evidence="1 2">ETA_A8</strain>
    </source>
</reference>
<dbReference type="KEGG" id="aagg:ETAA8_25490"/>
<protein>
    <submittedName>
        <fullName evidence="1">Uncharacterized protein</fullName>
    </submittedName>
</protein>
<evidence type="ECO:0000313" key="2">
    <source>
        <dbReference type="Proteomes" id="UP000315017"/>
    </source>
</evidence>
<proteinExistence type="predicted"/>
<sequence length="33" mass="3744">MESCDRCPQRFAQFQLGEGTDLVAKGLRCRIKS</sequence>
<evidence type="ECO:0000313" key="1">
    <source>
        <dbReference type="EMBL" id="QDU27461.1"/>
    </source>
</evidence>
<keyword evidence="2" id="KW-1185">Reference proteome</keyword>
<accession>A0A517YB80</accession>